<accession>A0AC58KYP5</accession>
<sequence>MWDVLEDAGSSNVRMRLTAAVQSQRVETPLPTLGLPIPGVSRASALPAHNAAWLREDSTEVKAMAPGLQTTCSQEAVTFADVAVVFSPEEWAFLDSAQRSLYRDVMQENFRNLASVDQLCKPNVLSHLEQRGELWAIDRAVSSDTCSEPQLISQESVPSQGICAVIPPIGMERPQPQPQPQPQPGEGRCKYSDSGNPGGAGRPLDSREPLFRCQRTQGAGAPHGRQERGQRCEDKSYACDRCARSFRFGSDLARHARTHGVARAFACAECGRAFKYASNLRRHARAHSGEKPFACAQCGKAFTRNFNLALHRRSHTGERPYACHACGKAFTQPSSLRSHARTHSGEKPFACAQCGRAFREHSSLKTHLRTHTREKPYACTQCGKPFRTSTHLNVHKRTHSGEKLYACATCGQVLSRLSTLKSHMRTHTGERPYACAQCGRAFREPSSLRKHARTHSGAKPYACQQCGRAFGQSSHLLVHARTHAPGRPYACGQCDKAFRHSSSLAAHRRVHRGGLATEPPRCGTKNCGATVLLRPGPAVQPRLASTRDPPASS</sequence>
<reference evidence="2" key="1">
    <citation type="submission" date="2025-08" db="UniProtKB">
        <authorList>
            <consortium name="RefSeq"/>
        </authorList>
    </citation>
    <scope>IDENTIFICATION</scope>
</reference>
<keyword evidence="1" id="KW-1185">Reference proteome</keyword>
<dbReference type="RefSeq" id="XP_073910031.1">
    <property type="nucleotide sequence ID" value="XM_074053930.1"/>
</dbReference>
<evidence type="ECO:0000313" key="1">
    <source>
        <dbReference type="Proteomes" id="UP001732720"/>
    </source>
</evidence>
<gene>
    <name evidence="2" type="primary">Znf333</name>
</gene>
<proteinExistence type="predicted"/>
<name>A0AC58KYP5_CASCN</name>
<dbReference type="Proteomes" id="UP001732720">
    <property type="component" value="Chromosome 14"/>
</dbReference>
<evidence type="ECO:0000313" key="2">
    <source>
        <dbReference type="RefSeq" id="XP_073910031.1"/>
    </source>
</evidence>
<protein>
    <submittedName>
        <fullName evidence="2">Zinc finger protein 333 isoform X1</fullName>
    </submittedName>
</protein>
<organism evidence="1 2">
    <name type="scientific">Castor canadensis</name>
    <name type="common">American beaver</name>
    <dbReference type="NCBI Taxonomy" id="51338"/>
    <lineage>
        <taxon>Eukaryota</taxon>
        <taxon>Metazoa</taxon>
        <taxon>Chordata</taxon>
        <taxon>Craniata</taxon>
        <taxon>Vertebrata</taxon>
        <taxon>Euteleostomi</taxon>
        <taxon>Mammalia</taxon>
        <taxon>Eutheria</taxon>
        <taxon>Euarchontoglires</taxon>
        <taxon>Glires</taxon>
        <taxon>Rodentia</taxon>
        <taxon>Castorimorpha</taxon>
        <taxon>Castoridae</taxon>
        <taxon>Castor</taxon>
    </lineage>
</organism>